<feature type="compositionally biased region" description="Acidic residues" evidence="5">
    <location>
        <begin position="227"/>
        <end position="242"/>
    </location>
</feature>
<gene>
    <name evidence="7" type="ORF">MATL_G00155760</name>
</gene>
<feature type="compositionally biased region" description="Basic and acidic residues" evidence="5">
    <location>
        <begin position="131"/>
        <end position="140"/>
    </location>
</feature>
<keyword evidence="4" id="KW-0175">Coiled coil</keyword>
<comment type="similarity">
    <text evidence="2">Belongs to the GCF family.</text>
</comment>
<evidence type="ECO:0000256" key="2">
    <source>
        <dbReference type="ARBA" id="ARBA00010801"/>
    </source>
</evidence>
<evidence type="ECO:0000313" key="8">
    <source>
        <dbReference type="Proteomes" id="UP001046870"/>
    </source>
</evidence>
<dbReference type="GO" id="GO:0003677">
    <property type="term" value="F:DNA binding"/>
    <property type="evidence" value="ECO:0007669"/>
    <property type="project" value="InterPro"/>
</dbReference>
<feature type="compositionally biased region" description="Low complexity" evidence="5">
    <location>
        <begin position="141"/>
        <end position="152"/>
    </location>
</feature>
<feature type="compositionally biased region" description="Acidic residues" evidence="5">
    <location>
        <begin position="153"/>
        <end position="163"/>
    </location>
</feature>
<evidence type="ECO:0000259" key="6">
    <source>
        <dbReference type="Pfam" id="PF07842"/>
    </source>
</evidence>
<feature type="compositionally biased region" description="Low complexity" evidence="5">
    <location>
        <begin position="171"/>
        <end position="181"/>
    </location>
</feature>
<keyword evidence="8" id="KW-1185">Reference proteome</keyword>
<dbReference type="Proteomes" id="UP001046870">
    <property type="component" value="Chromosome 13"/>
</dbReference>
<feature type="compositionally biased region" description="Low complexity" evidence="5">
    <location>
        <begin position="54"/>
        <end position="70"/>
    </location>
</feature>
<feature type="compositionally biased region" description="Acidic residues" evidence="5">
    <location>
        <begin position="17"/>
        <end position="29"/>
    </location>
</feature>
<dbReference type="Pfam" id="PF07842">
    <property type="entry name" value="GCFC"/>
    <property type="match status" value="1"/>
</dbReference>
<feature type="compositionally biased region" description="Basic residues" evidence="5">
    <location>
        <begin position="1"/>
        <end position="12"/>
    </location>
</feature>
<dbReference type="OrthoDB" id="429427at2759"/>
<feature type="compositionally biased region" description="Basic and acidic residues" evidence="5">
    <location>
        <begin position="95"/>
        <end position="117"/>
    </location>
</feature>
<feature type="coiled-coil region" evidence="4">
    <location>
        <begin position="354"/>
        <end position="381"/>
    </location>
</feature>
<dbReference type="InterPro" id="IPR012890">
    <property type="entry name" value="GCFC2-like"/>
</dbReference>
<evidence type="ECO:0000256" key="3">
    <source>
        <dbReference type="ARBA" id="ARBA00023242"/>
    </source>
</evidence>
<evidence type="ECO:0000256" key="1">
    <source>
        <dbReference type="ARBA" id="ARBA00004123"/>
    </source>
</evidence>
<proteinExistence type="inferred from homology"/>
<evidence type="ECO:0000256" key="4">
    <source>
        <dbReference type="SAM" id="Coils"/>
    </source>
</evidence>
<keyword evidence="3" id="KW-0539">Nucleus</keyword>
<dbReference type="GO" id="GO:0005634">
    <property type="term" value="C:nucleus"/>
    <property type="evidence" value="ECO:0007669"/>
    <property type="project" value="UniProtKB-SubCell"/>
</dbReference>
<dbReference type="EMBL" id="JAFDVH010000013">
    <property type="protein sequence ID" value="KAG7465651.1"/>
    <property type="molecule type" value="Genomic_DNA"/>
</dbReference>
<protein>
    <recommendedName>
        <fullName evidence="6">GCF C-terminal domain-containing protein</fullName>
    </recommendedName>
</protein>
<feature type="compositionally biased region" description="Polar residues" evidence="5">
    <location>
        <begin position="37"/>
        <end position="47"/>
    </location>
</feature>
<evidence type="ECO:0000313" key="7">
    <source>
        <dbReference type="EMBL" id="KAG7465651.1"/>
    </source>
</evidence>
<evidence type="ECO:0000256" key="5">
    <source>
        <dbReference type="SAM" id="MobiDB-lite"/>
    </source>
</evidence>
<organism evidence="7 8">
    <name type="scientific">Megalops atlanticus</name>
    <name type="common">Tarpon</name>
    <name type="synonym">Clupea gigantea</name>
    <dbReference type="NCBI Taxonomy" id="7932"/>
    <lineage>
        <taxon>Eukaryota</taxon>
        <taxon>Metazoa</taxon>
        <taxon>Chordata</taxon>
        <taxon>Craniata</taxon>
        <taxon>Vertebrata</taxon>
        <taxon>Euteleostomi</taxon>
        <taxon>Actinopterygii</taxon>
        <taxon>Neopterygii</taxon>
        <taxon>Teleostei</taxon>
        <taxon>Elopiformes</taxon>
        <taxon>Megalopidae</taxon>
        <taxon>Megalops</taxon>
    </lineage>
</organism>
<feature type="region of interest" description="Disordered" evidence="5">
    <location>
        <begin position="434"/>
        <end position="490"/>
    </location>
</feature>
<comment type="caution">
    <text evidence="7">The sequence shown here is derived from an EMBL/GenBank/DDBJ whole genome shotgun (WGS) entry which is preliminary data.</text>
</comment>
<name>A0A9D3T8L5_MEGAT</name>
<feature type="compositionally biased region" description="Basic and acidic residues" evidence="5">
    <location>
        <begin position="72"/>
        <end position="88"/>
    </location>
</feature>
<reference evidence="7" key="1">
    <citation type="submission" date="2021-01" db="EMBL/GenBank/DDBJ databases">
        <authorList>
            <person name="Zahm M."/>
            <person name="Roques C."/>
            <person name="Cabau C."/>
            <person name="Klopp C."/>
            <person name="Donnadieu C."/>
            <person name="Jouanno E."/>
            <person name="Lampietro C."/>
            <person name="Louis A."/>
            <person name="Herpin A."/>
            <person name="Echchiki A."/>
            <person name="Berthelot C."/>
            <person name="Parey E."/>
            <person name="Roest-Crollius H."/>
            <person name="Braasch I."/>
            <person name="Postlethwait J."/>
            <person name="Bobe J."/>
            <person name="Montfort J."/>
            <person name="Bouchez O."/>
            <person name="Begum T."/>
            <person name="Mejri S."/>
            <person name="Adams A."/>
            <person name="Chen W.-J."/>
            <person name="Guiguen Y."/>
        </authorList>
    </citation>
    <scope>NUCLEOTIDE SEQUENCE</scope>
    <source>
        <strain evidence="7">YG-15Mar2019-1</strain>
        <tissue evidence="7">Brain</tissue>
    </source>
</reference>
<feature type="region of interest" description="Disordered" evidence="5">
    <location>
        <begin position="1"/>
        <end position="317"/>
    </location>
</feature>
<accession>A0A9D3T8L5</accession>
<dbReference type="PANTHER" id="PTHR12214:SF4">
    <property type="entry name" value="INTRON LARGE COMPLEX COMPONENT GCFC2"/>
    <property type="match status" value="1"/>
</dbReference>
<comment type="subcellular location">
    <subcellularLocation>
        <location evidence="1">Nucleus</location>
    </subcellularLocation>
</comment>
<dbReference type="InterPro" id="IPR022783">
    <property type="entry name" value="GCFC_dom"/>
</dbReference>
<dbReference type="PANTHER" id="PTHR12214">
    <property type="entry name" value="GC-RICH SEQUENCE DNA-BINDING FACTOR"/>
    <property type="match status" value="1"/>
</dbReference>
<feature type="domain" description="GCF C-terminal" evidence="6">
    <location>
        <begin position="516"/>
        <end position="728"/>
    </location>
</feature>
<feature type="compositionally biased region" description="Acidic residues" evidence="5">
    <location>
        <begin position="467"/>
        <end position="489"/>
    </location>
</feature>
<dbReference type="GO" id="GO:0000398">
    <property type="term" value="P:mRNA splicing, via spliceosome"/>
    <property type="evidence" value="ECO:0007669"/>
    <property type="project" value="InterPro"/>
</dbReference>
<dbReference type="AlphaFoldDB" id="A0A9D3T8L5"/>
<sequence length="831" mass="93412">MFNKKPRRNFRKRVNESSEEDEQVNDEEGVCGLRQRNLPQSRGISCSSKREVGASESGSGGAEDVAGSSETAAERKPSPNARKKENPEKSVLSFSDEKEVDGSEFKVKKSADREVVFKARRKGGSPAELTAVKDQKDADRASVSSDLASVSADEPESGEDAAEGDMHAGSDGDASSTSSSSRTCGPRIGAIPDARQIRAARRQRREARAQRDYIPLDQGREGTPGAGEEEEEEEEQSEDSDGTDDHQRRIQFAPKPKTLRERIAEKIGGSESESSLSDSQEDADRTLWEEQQIGKGVKRVQRSGSSSPQETVKHRKKFDIPESLPPVSIAIIKKRVAAKLESLREVHRAREAEHRRMQLDMDDAQAALEQLENGSAHEQHRFYRDMRVYVQNLTECLREKVVQINTVELDIHTLLSDQAEALLARRREAVREESSRLQELAYKTDPSSNGHGEKGQAEAQGTRQAGDSEEAEAGEEPADQQPLPEEEEELNRKRDEILRRAEDIFVDVQESFSDVGKILSRFEEWRSQFSESYHNAYISLCLPKLLAPLLRHQLVGWNPLKADSKDFEALPWYSAVDRFCHGQGYEESENTDNKTLTSIIEKTIVTKIQGFVEMVWDPLSSTQSLCLANLCRRLQDDYSIFEGEQSKPVKAFVEAVVARMRSAVDEDVFIPLYPKQLLDDRRSPQYLFRDRQFYSAVKLLGSIALWDGLVPEDVLKELSLGKLLNRYLMMTLLNTPSERDSVKKCKKVAACFPKSWFENVSSRSPIPQLQNFSNHLLQTAHSLCKKNPHITSVRDVVTDVLILLRNIRALDSVSDIVEKYHLEGIEGLAVS</sequence>